<reference evidence="3 4" key="1">
    <citation type="journal article" date="2011" name="Int. J. Syst. Evol. Microbiol.">
        <title>Description of Undibacterium oligocarboniphilum sp. nov., isolated from purified water, and Undibacterium pigrum strain CCUG 49012 as the type strain of Undibacterium parvum sp. nov., and emended descriptions of the genus Undibacterium and the species Undibacterium pigrum.</title>
        <authorList>
            <person name="Eder W."/>
            <person name="Wanner G."/>
            <person name="Ludwig W."/>
            <person name="Busse H.J."/>
            <person name="Ziemke-Kageler F."/>
            <person name="Lang E."/>
        </authorList>
    </citation>
    <scope>NUCLEOTIDE SEQUENCE [LARGE SCALE GENOMIC DNA]</scope>
    <source>
        <strain evidence="3 4">DSM 23061</strain>
    </source>
</reference>
<organism evidence="3 4">
    <name type="scientific">Undibacterium parvum</name>
    <dbReference type="NCBI Taxonomy" id="401471"/>
    <lineage>
        <taxon>Bacteria</taxon>
        <taxon>Pseudomonadati</taxon>
        <taxon>Pseudomonadota</taxon>
        <taxon>Betaproteobacteria</taxon>
        <taxon>Burkholderiales</taxon>
        <taxon>Oxalobacteraceae</taxon>
        <taxon>Undibacterium</taxon>
    </lineage>
</organism>
<feature type="transmembrane region" description="Helical" evidence="2">
    <location>
        <begin position="39"/>
        <end position="61"/>
    </location>
</feature>
<evidence type="ECO:0000256" key="1">
    <source>
        <dbReference type="SAM" id="MobiDB-lite"/>
    </source>
</evidence>
<keyword evidence="2" id="KW-0472">Membrane</keyword>
<accession>A0A3Q9BNX9</accession>
<name>A0A3Q9BNX9_9BURK</name>
<dbReference type="EMBL" id="CP034464">
    <property type="protein sequence ID" value="AZP11184.1"/>
    <property type="molecule type" value="Genomic_DNA"/>
</dbReference>
<sequence>MNQTSGSKESNSASTSVSASADAQQGVPEPDASPKFGRLLAVLFFAVMLIVVITFATEAYYSN</sequence>
<evidence type="ECO:0000313" key="3">
    <source>
        <dbReference type="EMBL" id="AZP11184.1"/>
    </source>
</evidence>
<keyword evidence="2" id="KW-1133">Transmembrane helix</keyword>
<feature type="region of interest" description="Disordered" evidence="1">
    <location>
        <begin position="1"/>
        <end position="30"/>
    </location>
</feature>
<keyword evidence="4" id="KW-1185">Reference proteome</keyword>
<dbReference type="KEGG" id="upv:EJN92_03680"/>
<proteinExistence type="predicted"/>
<dbReference type="AlphaFoldDB" id="A0A3Q9BNX9"/>
<evidence type="ECO:0000256" key="2">
    <source>
        <dbReference type="SAM" id="Phobius"/>
    </source>
</evidence>
<evidence type="ECO:0000313" key="4">
    <source>
        <dbReference type="Proteomes" id="UP000275663"/>
    </source>
</evidence>
<keyword evidence="2" id="KW-0812">Transmembrane</keyword>
<gene>
    <name evidence="3" type="ORF">EJN92_03680</name>
</gene>
<dbReference type="Proteomes" id="UP000275663">
    <property type="component" value="Chromosome"/>
</dbReference>
<feature type="compositionally biased region" description="Low complexity" evidence="1">
    <location>
        <begin position="7"/>
        <end position="23"/>
    </location>
</feature>
<dbReference type="RefSeq" id="WP_126126583.1">
    <property type="nucleotide sequence ID" value="NZ_CP034464.1"/>
</dbReference>
<protein>
    <submittedName>
        <fullName evidence="3">Uncharacterized protein</fullName>
    </submittedName>
</protein>